<accession>A0A5M3TBZ9</accession>
<evidence type="ECO:0000259" key="1">
    <source>
        <dbReference type="Pfam" id="PF00931"/>
    </source>
</evidence>
<dbReference type="InterPro" id="IPR002182">
    <property type="entry name" value="NB-ARC"/>
</dbReference>
<dbReference type="InterPro" id="IPR058651">
    <property type="entry name" value="HTH_VMAP-M9"/>
</dbReference>
<dbReference type="RefSeq" id="WP_006617671.1">
    <property type="nucleotide sequence ID" value="NZ_BIMW01000115.1"/>
</dbReference>
<dbReference type="Proteomes" id="UP000326169">
    <property type="component" value="Unassembled WGS sequence"/>
</dbReference>
<feature type="domain" description="vWA-MoxR associated protein N-terminal HTH" evidence="2">
    <location>
        <begin position="1"/>
        <end position="84"/>
    </location>
</feature>
<dbReference type="InterPro" id="IPR027417">
    <property type="entry name" value="P-loop_NTPase"/>
</dbReference>
<dbReference type="Pfam" id="PF26355">
    <property type="entry name" value="HTH_VMAP-M9"/>
    <property type="match status" value="1"/>
</dbReference>
<dbReference type="EMBL" id="BIMW01000115">
    <property type="protein sequence ID" value="GCE94949.1"/>
    <property type="molecule type" value="Genomic_DNA"/>
</dbReference>
<comment type="caution">
    <text evidence="3">The sequence shown here is derived from an EMBL/GenBank/DDBJ whole genome shotgun (WGS) entry which is preliminary data.</text>
</comment>
<dbReference type="Gene3D" id="3.40.50.300">
    <property type="entry name" value="P-loop containing nucleotide triphosphate hydrolases"/>
    <property type="match status" value="1"/>
</dbReference>
<evidence type="ECO:0000313" key="4">
    <source>
        <dbReference type="Proteomes" id="UP000326169"/>
    </source>
</evidence>
<evidence type="ECO:0000313" key="3">
    <source>
        <dbReference type="EMBL" id="GCE94949.1"/>
    </source>
</evidence>
<dbReference type="InterPro" id="IPR013324">
    <property type="entry name" value="RNA_pol_sigma_r3/r4-like"/>
</dbReference>
<reference evidence="3 4" key="1">
    <citation type="journal article" date="2019" name="J Genomics">
        <title>The Draft Genome of a Hydrogen-producing Cyanobacterium, Arthrospira platensis NIES-46.</title>
        <authorList>
            <person name="Suzuki S."/>
            <person name="Yamaguchi H."/>
            <person name="Kawachi M."/>
        </authorList>
    </citation>
    <scope>NUCLEOTIDE SEQUENCE [LARGE SCALE GENOMIC DNA]</scope>
    <source>
        <strain evidence="3 4">NIES-46</strain>
    </source>
</reference>
<feature type="domain" description="NB-ARC" evidence="1">
    <location>
        <begin position="141"/>
        <end position="242"/>
    </location>
</feature>
<gene>
    <name evidence="3" type="ORF">NIES46_30090</name>
</gene>
<dbReference type="GeneID" id="301683817"/>
<evidence type="ECO:0000259" key="2">
    <source>
        <dbReference type="Pfam" id="PF26355"/>
    </source>
</evidence>
<proteinExistence type="predicted"/>
<protein>
    <recommendedName>
        <fullName evidence="5">NB-ARC domain-containing protein</fullName>
    </recommendedName>
</protein>
<evidence type="ECO:0008006" key="5">
    <source>
        <dbReference type="Google" id="ProtNLM"/>
    </source>
</evidence>
<dbReference type="PRINTS" id="PR00364">
    <property type="entry name" value="DISEASERSIST"/>
</dbReference>
<dbReference type="SUPFAM" id="SSF88659">
    <property type="entry name" value="Sigma3 and sigma4 domains of RNA polymerase sigma factors"/>
    <property type="match status" value="1"/>
</dbReference>
<sequence length="453" mass="52771">MDVTKVLQLADHLVFQQTEKHLDDSQQTVIKGVWEGKTYDKIADSCHLSERHVRDIGYKLWQILSEALGEDIKKNNFRSTFERLEFNSSQFININSIESSHNLQFYSYPGQPSNREQIHDDIFQKIDLSLAPKIICFSNRETELKRLEEWLLNKGKSRLIAVLGVSGIGKTTLVKRFVDKHLDRFEVIIWRDLKFPESLTSLVNDLLKVSEEEPKVTVSDRLKQLLGFLTEKHCLIILDDVQNLFTRGALVGQYERDYQDYQNFFRAIADLEHQSNVILISREKCREMECLDEQLYPIKSLELSGLEDVEILRNMGGGLLKDEDNWLKLIQLYQGNPGYLKQIAFIIHNIFDGHVADFLAENSLIITPEMQFGFQQLFERLSPIEQQLILELSQLDKPLTREDLTESLQLSSMDLINGLQSLQQRYIVTKIRENRLLFKVCPVLREYLLCCQQ</sequence>
<dbReference type="SUPFAM" id="SSF52540">
    <property type="entry name" value="P-loop containing nucleoside triphosphate hydrolases"/>
    <property type="match status" value="1"/>
</dbReference>
<name>A0A5M3TBZ9_LIMPL</name>
<dbReference type="Pfam" id="PF00931">
    <property type="entry name" value="NB-ARC"/>
    <property type="match status" value="1"/>
</dbReference>
<keyword evidence="4" id="KW-1185">Reference proteome</keyword>
<organism evidence="3 4">
    <name type="scientific">Limnospira platensis NIES-46</name>
    <dbReference type="NCBI Taxonomy" id="1236695"/>
    <lineage>
        <taxon>Bacteria</taxon>
        <taxon>Bacillati</taxon>
        <taxon>Cyanobacteriota</taxon>
        <taxon>Cyanophyceae</taxon>
        <taxon>Oscillatoriophycideae</taxon>
        <taxon>Oscillatoriales</taxon>
        <taxon>Sirenicapillariaceae</taxon>
        <taxon>Limnospira</taxon>
    </lineage>
</organism>